<dbReference type="Gene3D" id="2.30.39.10">
    <property type="entry name" value="Alpha-1-antitrypsin, domain 1"/>
    <property type="match status" value="1"/>
</dbReference>
<evidence type="ECO:0000256" key="4">
    <source>
        <dbReference type="SAM" id="MobiDB-lite"/>
    </source>
</evidence>
<dbReference type="SUPFAM" id="SSF56574">
    <property type="entry name" value="Serpins"/>
    <property type="match status" value="1"/>
</dbReference>
<dbReference type="Pfam" id="PF00079">
    <property type="entry name" value="Serpin"/>
    <property type="match status" value="1"/>
</dbReference>
<organism evidence="6 7">
    <name type="scientific">Oikopleura dioica</name>
    <name type="common">Tunicate</name>
    <dbReference type="NCBI Taxonomy" id="34765"/>
    <lineage>
        <taxon>Eukaryota</taxon>
        <taxon>Metazoa</taxon>
        <taxon>Chordata</taxon>
        <taxon>Tunicata</taxon>
        <taxon>Appendicularia</taxon>
        <taxon>Copelata</taxon>
        <taxon>Oikopleuridae</taxon>
        <taxon>Oikopleura</taxon>
    </lineage>
</organism>
<evidence type="ECO:0000259" key="5">
    <source>
        <dbReference type="SMART" id="SM00093"/>
    </source>
</evidence>
<keyword evidence="7" id="KW-1185">Reference proteome</keyword>
<evidence type="ECO:0000313" key="6">
    <source>
        <dbReference type="EMBL" id="CAG5113394.1"/>
    </source>
</evidence>
<dbReference type="InterPro" id="IPR023795">
    <property type="entry name" value="Serpin_CS"/>
</dbReference>
<name>A0ABN7T7E5_OIKDI</name>
<dbReference type="InterPro" id="IPR042178">
    <property type="entry name" value="Serpin_sf_1"/>
</dbReference>
<gene>
    <name evidence="6" type="ORF">OKIOD_LOCUS16270</name>
</gene>
<reference evidence="6 7" key="1">
    <citation type="submission" date="2021-04" db="EMBL/GenBank/DDBJ databases">
        <authorList>
            <person name="Bliznina A."/>
        </authorList>
    </citation>
    <scope>NUCLEOTIDE SEQUENCE [LARGE SCALE GENOMIC DNA]</scope>
</reference>
<dbReference type="PROSITE" id="PS00284">
    <property type="entry name" value="SERPIN"/>
    <property type="match status" value="1"/>
</dbReference>
<dbReference type="PRINTS" id="PR00780">
    <property type="entry name" value="LEUSERPINII"/>
</dbReference>
<dbReference type="SMART" id="SM00093">
    <property type="entry name" value="SERPIN"/>
    <property type="match status" value="1"/>
</dbReference>
<dbReference type="InterPro" id="IPR000215">
    <property type="entry name" value="Serpin_fam"/>
</dbReference>
<evidence type="ECO:0000256" key="3">
    <source>
        <dbReference type="SAM" id="Coils"/>
    </source>
</evidence>
<dbReference type="EMBL" id="OU015567">
    <property type="protein sequence ID" value="CAG5113394.1"/>
    <property type="molecule type" value="Genomic_DNA"/>
</dbReference>
<protein>
    <submittedName>
        <fullName evidence="6">Oidioi.mRNA.OKI2018_I69.chr2.g7505.t1.cds</fullName>
    </submittedName>
</protein>
<evidence type="ECO:0000256" key="1">
    <source>
        <dbReference type="ARBA" id="ARBA00009500"/>
    </source>
</evidence>
<accession>A0ABN7T7E5</accession>
<feature type="coiled-coil region" evidence="3">
    <location>
        <begin position="4"/>
        <end position="100"/>
    </location>
</feature>
<dbReference type="Gene3D" id="3.30.497.10">
    <property type="entry name" value="Antithrombin, subunit I, domain 2"/>
    <property type="match status" value="1"/>
</dbReference>
<evidence type="ECO:0000256" key="2">
    <source>
        <dbReference type="RuleBase" id="RU000411"/>
    </source>
</evidence>
<dbReference type="PANTHER" id="PTHR11461:SF211">
    <property type="entry name" value="GH10112P-RELATED"/>
    <property type="match status" value="1"/>
</dbReference>
<dbReference type="CDD" id="cd00172">
    <property type="entry name" value="serpin"/>
    <property type="match status" value="1"/>
</dbReference>
<sequence length="541" mass="61130">MFSEEELLSRIEELELTIDEIRDEHELQLEKITKQLKEEENIRKYELIEKKIHRVAMICEKNRQDYCQARESYTQERKRAEELEQKNKELMKRLSGVLKTAETLYNERTVLQNELKNSLTRSQTMIEHSTAAISSKSSTRRTSMANSDATITSETFRSRTDSAIQILPIQNYNNQIKEKGSYKMSDFKFVFQMLKHLKGNQCFSPVNISHALGMVMLGTTDETRDELATVLGRGDHAQTHSVLQKALDSMKSKEVANIAAKLFIQRGFEVKTPFQEACLEKYGAGAEKVDFADPEASVGTINKWVAGETKEMIKDLLSASDVDANTMIALCSALHFKGSWEYPFDAPFEDNFHLSESETVKTQLMQKKHRFAFNYSGELEAQVVELPYSNGASMLLVVPQYIGGLDGIEAKITPEVVDDLVRNLDRSGGDEVLVKMPKFELEVGMNLKDTLEKCGLTRIFNPEVNPLSEMTHAGLHIGAAVHKVKIIVDEQGTEAAAATGMIGMMRMMPMMPILIEANKPFLFFIRYEGETVFAGRFSSPN</sequence>
<comment type="similarity">
    <text evidence="1 2">Belongs to the serpin family.</text>
</comment>
<evidence type="ECO:0000313" key="7">
    <source>
        <dbReference type="Proteomes" id="UP001158576"/>
    </source>
</evidence>
<dbReference type="InterPro" id="IPR023796">
    <property type="entry name" value="Serpin_dom"/>
</dbReference>
<keyword evidence="3" id="KW-0175">Coiled coil</keyword>
<dbReference type="Proteomes" id="UP001158576">
    <property type="component" value="Chromosome 2"/>
</dbReference>
<feature type="region of interest" description="Disordered" evidence="4">
    <location>
        <begin position="129"/>
        <end position="150"/>
    </location>
</feature>
<feature type="domain" description="Serpin" evidence="5">
    <location>
        <begin position="191"/>
        <end position="540"/>
    </location>
</feature>
<dbReference type="InterPro" id="IPR036186">
    <property type="entry name" value="Serpin_sf"/>
</dbReference>
<dbReference type="PANTHER" id="PTHR11461">
    <property type="entry name" value="SERINE PROTEASE INHIBITOR, SERPIN"/>
    <property type="match status" value="1"/>
</dbReference>
<proteinExistence type="inferred from homology"/>
<dbReference type="InterPro" id="IPR042185">
    <property type="entry name" value="Serpin_sf_2"/>
</dbReference>